<dbReference type="AlphaFoldDB" id="A0A3M7T7Q7"/>
<gene>
    <name evidence="2" type="ORF">BpHYR1_010945</name>
</gene>
<evidence type="ECO:0000313" key="3">
    <source>
        <dbReference type="Proteomes" id="UP000276133"/>
    </source>
</evidence>
<organism evidence="2 3">
    <name type="scientific">Brachionus plicatilis</name>
    <name type="common">Marine rotifer</name>
    <name type="synonym">Brachionus muelleri</name>
    <dbReference type="NCBI Taxonomy" id="10195"/>
    <lineage>
        <taxon>Eukaryota</taxon>
        <taxon>Metazoa</taxon>
        <taxon>Spiralia</taxon>
        <taxon>Gnathifera</taxon>
        <taxon>Rotifera</taxon>
        <taxon>Eurotatoria</taxon>
        <taxon>Monogononta</taxon>
        <taxon>Pseudotrocha</taxon>
        <taxon>Ploima</taxon>
        <taxon>Brachionidae</taxon>
        <taxon>Brachionus</taxon>
    </lineage>
</organism>
<evidence type="ECO:0000313" key="2">
    <source>
        <dbReference type="EMBL" id="RNA44094.1"/>
    </source>
</evidence>
<keyword evidence="1" id="KW-1133">Transmembrane helix</keyword>
<name>A0A3M7T7Q7_BRAPC</name>
<sequence>MIIIFKFKCQVYVRPCTKYPTYGIKACVAKQGETIVFNSVQREKSYVLDNFGLLVNFTLSLCLQVLFYLHFHFISLLTITTVSNNTNSSSSTRLVLKLGLSLYFVLDRRLVLSQSDQIGRKAANQLIALDHQLVLGLAVGNGLLLHGQPVQQVPLLNLEPFGDSGLPCQPNRYPINLLLHVHPLEHIVAEPIALLRARQVIVRLGQTLQLVVLGVEAHQRAALSVYGVHNHVVLRLLVQIDAQIGGASKLLFDHQRLFQEFEAARQKLVLHLQIVAPLFHVLFERLRYDGELGVLLYVLPARVAVRYDAA</sequence>
<dbReference type="Proteomes" id="UP000276133">
    <property type="component" value="Unassembled WGS sequence"/>
</dbReference>
<dbReference type="EMBL" id="REGN01000156">
    <property type="protein sequence ID" value="RNA44094.1"/>
    <property type="molecule type" value="Genomic_DNA"/>
</dbReference>
<feature type="transmembrane region" description="Helical" evidence="1">
    <location>
        <begin position="51"/>
        <end position="74"/>
    </location>
</feature>
<protein>
    <submittedName>
        <fullName evidence="2">Uncharacterized protein</fullName>
    </submittedName>
</protein>
<comment type="caution">
    <text evidence="2">The sequence shown here is derived from an EMBL/GenBank/DDBJ whole genome shotgun (WGS) entry which is preliminary data.</text>
</comment>
<proteinExistence type="predicted"/>
<keyword evidence="3" id="KW-1185">Reference proteome</keyword>
<accession>A0A3M7T7Q7</accession>
<evidence type="ECO:0000256" key="1">
    <source>
        <dbReference type="SAM" id="Phobius"/>
    </source>
</evidence>
<reference evidence="2 3" key="1">
    <citation type="journal article" date="2018" name="Sci. Rep.">
        <title>Genomic signatures of local adaptation to the degree of environmental predictability in rotifers.</title>
        <authorList>
            <person name="Franch-Gras L."/>
            <person name="Hahn C."/>
            <person name="Garcia-Roger E.M."/>
            <person name="Carmona M.J."/>
            <person name="Serra M."/>
            <person name="Gomez A."/>
        </authorList>
    </citation>
    <scope>NUCLEOTIDE SEQUENCE [LARGE SCALE GENOMIC DNA]</scope>
    <source>
        <strain evidence="2">HYR1</strain>
    </source>
</reference>
<dbReference type="STRING" id="10195.A0A3M7T7Q7"/>
<keyword evidence="1" id="KW-0472">Membrane</keyword>
<keyword evidence="1" id="KW-0812">Transmembrane</keyword>